<reference evidence="2" key="1">
    <citation type="journal article" date="2021" name="PeerJ">
        <title>Extensive microbial diversity within the chicken gut microbiome revealed by metagenomics and culture.</title>
        <authorList>
            <person name="Gilroy R."/>
            <person name="Ravi A."/>
            <person name="Getino M."/>
            <person name="Pursley I."/>
            <person name="Horton D.L."/>
            <person name="Alikhan N.F."/>
            <person name="Baker D."/>
            <person name="Gharbi K."/>
            <person name="Hall N."/>
            <person name="Watson M."/>
            <person name="Adriaenssens E.M."/>
            <person name="Foster-Nyarko E."/>
            <person name="Jarju S."/>
            <person name="Secka A."/>
            <person name="Antonio M."/>
            <person name="Oren A."/>
            <person name="Chaudhuri R.R."/>
            <person name="La Ragione R."/>
            <person name="Hildebrand F."/>
            <person name="Pallen M.J."/>
        </authorList>
    </citation>
    <scope>NUCLEOTIDE SEQUENCE</scope>
    <source>
        <strain evidence="2">2189</strain>
    </source>
</reference>
<feature type="chain" id="PRO_5039432650" evidence="1">
    <location>
        <begin position="26"/>
        <end position="323"/>
    </location>
</feature>
<evidence type="ECO:0000256" key="1">
    <source>
        <dbReference type="SAM" id="SignalP"/>
    </source>
</evidence>
<gene>
    <name evidence="2" type="ORF">H9851_02595</name>
</gene>
<feature type="signal peptide" evidence="1">
    <location>
        <begin position="1"/>
        <end position="25"/>
    </location>
</feature>
<dbReference type="Proteomes" id="UP000886847">
    <property type="component" value="Unassembled WGS sequence"/>
</dbReference>
<reference evidence="2" key="2">
    <citation type="submission" date="2021-04" db="EMBL/GenBank/DDBJ databases">
        <authorList>
            <person name="Gilroy R."/>
        </authorList>
    </citation>
    <scope>NUCLEOTIDE SEQUENCE</scope>
    <source>
        <strain evidence="2">2189</strain>
    </source>
</reference>
<comment type="caution">
    <text evidence="2">The sequence shown here is derived from an EMBL/GenBank/DDBJ whole genome shotgun (WGS) entry which is preliminary data.</text>
</comment>
<protein>
    <submittedName>
        <fullName evidence="2">Uncharacterized protein</fullName>
    </submittedName>
</protein>
<proteinExistence type="predicted"/>
<evidence type="ECO:0000313" key="2">
    <source>
        <dbReference type="EMBL" id="HIX50149.1"/>
    </source>
</evidence>
<sequence length="323" mass="36431">MKAYQKLGACALTALFMLLPCGCDGNGILNPTYTLTYTAPYAAPQAGVADAEEVDAALSERGYSELFISWTGDETKRMLYDAGATFQTECSYIDGGTFIQDGDPWEDMYAHVTVSHVPTDEEGVVRKVVTYNWLWAREEAAEDDYILCRGDFVDKFSIVPEQTLLEVHGRGSLHNSQNVEDPEDFADCIFLLRRGSDALSNFADEKTVESYFAVDPYSVSRQMQQPLPSYIAPQSGSREAYIDYHIRPNWYMGSYSLGFVASAEEVNAPYIAPYVAQLDIYYYHYDEEYRANNMFGVPNYRLGAWGDVTFDLTPDNSYIDRDK</sequence>
<name>A0A9D1W0G4_9FIRM</name>
<keyword evidence="1" id="KW-0732">Signal</keyword>
<accession>A0A9D1W0G4</accession>
<dbReference type="AlphaFoldDB" id="A0A9D1W0G4"/>
<dbReference type="EMBL" id="DXEW01000012">
    <property type="protein sequence ID" value="HIX50149.1"/>
    <property type="molecule type" value="Genomic_DNA"/>
</dbReference>
<organism evidence="2 3">
    <name type="scientific">Candidatus Borkfalkia faecavium</name>
    <dbReference type="NCBI Taxonomy" id="2838508"/>
    <lineage>
        <taxon>Bacteria</taxon>
        <taxon>Bacillati</taxon>
        <taxon>Bacillota</taxon>
        <taxon>Clostridia</taxon>
        <taxon>Christensenellales</taxon>
        <taxon>Christensenellaceae</taxon>
        <taxon>Candidatus Borkfalkia</taxon>
    </lineage>
</organism>
<evidence type="ECO:0000313" key="3">
    <source>
        <dbReference type="Proteomes" id="UP000886847"/>
    </source>
</evidence>